<comment type="similarity">
    <text evidence="3">Belongs to the claudin family.</text>
</comment>
<feature type="transmembrane region" description="Helical" evidence="10">
    <location>
        <begin position="142"/>
        <end position="166"/>
    </location>
</feature>
<evidence type="ECO:0000256" key="9">
    <source>
        <dbReference type="ARBA" id="ARBA00023136"/>
    </source>
</evidence>
<dbReference type="InterPro" id="IPR004031">
    <property type="entry name" value="PMP22/EMP/MP20/Claudin"/>
</dbReference>
<keyword evidence="11" id="KW-1185">Reference proteome</keyword>
<evidence type="ECO:0000256" key="1">
    <source>
        <dbReference type="ARBA" id="ARBA00004435"/>
    </source>
</evidence>
<keyword evidence="9 10" id="KW-0472">Membrane</keyword>
<dbReference type="Pfam" id="PF13903">
    <property type="entry name" value="Claudin_2"/>
    <property type="match status" value="1"/>
</dbReference>
<reference evidence="12" key="1">
    <citation type="submission" date="2025-08" db="UniProtKB">
        <authorList>
            <consortium name="RefSeq"/>
        </authorList>
    </citation>
    <scope>IDENTIFICATION</scope>
</reference>
<dbReference type="GeneID" id="110075464"/>
<evidence type="ECO:0000256" key="4">
    <source>
        <dbReference type="ARBA" id="ARBA00022427"/>
    </source>
</evidence>
<feature type="transmembrane region" description="Helical" evidence="10">
    <location>
        <begin position="197"/>
        <end position="216"/>
    </location>
</feature>
<feature type="transmembrane region" description="Helical" evidence="10">
    <location>
        <begin position="110"/>
        <end position="130"/>
    </location>
</feature>
<feature type="transmembrane region" description="Helical" evidence="10">
    <location>
        <begin position="21"/>
        <end position="42"/>
    </location>
</feature>
<sequence>MTNWIAKEILLKYQNSIVSAWLAQVSCFRFCGFLLAIIGWSMCLMSTAGTQWRVWDIERIPGISSERLWIGIWRACFIHDKPVEKLYLHCEEFTEEYRTLPKEIFIAQDLMSLAAILQSLAIGFMAFALWNVFKSEKHKKVLFTSFSIGGILNLIAAMITLVPISWNLYSVLMNESIEFPEFFVLPESPKEQYVGSAIYEGYVASGFMLSSGIVILSKKCSRRKKKINPLIMVKLDPPPPSSKSDTQNCPQCNSSMDLSKLIVLDN</sequence>
<evidence type="ECO:0000256" key="6">
    <source>
        <dbReference type="ARBA" id="ARBA00022692"/>
    </source>
</evidence>
<evidence type="ECO:0000256" key="2">
    <source>
        <dbReference type="ARBA" id="ARBA00004651"/>
    </source>
</evidence>
<dbReference type="GO" id="GO:0005886">
    <property type="term" value="C:plasma membrane"/>
    <property type="evidence" value="ECO:0007669"/>
    <property type="project" value="UniProtKB-SubCell"/>
</dbReference>
<accession>A0A6J0T1C5</accession>
<keyword evidence="6 10" id="KW-0812">Transmembrane</keyword>
<evidence type="ECO:0000313" key="11">
    <source>
        <dbReference type="Proteomes" id="UP001652642"/>
    </source>
</evidence>
<evidence type="ECO:0000256" key="3">
    <source>
        <dbReference type="ARBA" id="ARBA00008295"/>
    </source>
</evidence>
<comment type="subcellular location">
    <subcellularLocation>
        <location evidence="1">Cell junction</location>
        <location evidence="1">Tight junction</location>
    </subcellularLocation>
    <subcellularLocation>
        <location evidence="2">Cell membrane</location>
        <topology evidence="2">Multi-pass membrane protein</topology>
    </subcellularLocation>
</comment>
<keyword evidence="7" id="KW-0965">Cell junction</keyword>
<keyword evidence="4" id="KW-0796">Tight junction</keyword>
<dbReference type="CTD" id="100288814"/>
<dbReference type="OrthoDB" id="9425168at2759"/>
<keyword evidence="8 10" id="KW-1133">Transmembrane helix</keyword>
<gene>
    <name evidence="12" type="primary">CLDN34</name>
</gene>
<dbReference type="KEGG" id="pvt:110075464"/>
<dbReference type="Proteomes" id="UP001652642">
    <property type="component" value="Chromosome 3"/>
</dbReference>
<protein>
    <submittedName>
        <fullName evidence="12">Claudin-34</fullName>
    </submittedName>
</protein>
<dbReference type="RefSeq" id="XP_020642426.1">
    <property type="nucleotide sequence ID" value="XM_020786767.2"/>
</dbReference>
<evidence type="ECO:0000256" key="10">
    <source>
        <dbReference type="SAM" id="Phobius"/>
    </source>
</evidence>
<name>A0A6J0T1C5_9SAUR</name>
<dbReference type="PRINTS" id="PR01077">
    <property type="entry name" value="CLAUDIN"/>
</dbReference>
<proteinExistence type="inferred from homology"/>
<dbReference type="AlphaFoldDB" id="A0A6J0T1C5"/>
<organism evidence="11 12">
    <name type="scientific">Pogona vitticeps</name>
    <name type="common">central bearded dragon</name>
    <dbReference type="NCBI Taxonomy" id="103695"/>
    <lineage>
        <taxon>Eukaryota</taxon>
        <taxon>Metazoa</taxon>
        <taxon>Chordata</taxon>
        <taxon>Craniata</taxon>
        <taxon>Vertebrata</taxon>
        <taxon>Euteleostomi</taxon>
        <taxon>Lepidosauria</taxon>
        <taxon>Squamata</taxon>
        <taxon>Bifurcata</taxon>
        <taxon>Unidentata</taxon>
        <taxon>Episquamata</taxon>
        <taxon>Toxicofera</taxon>
        <taxon>Iguania</taxon>
        <taxon>Acrodonta</taxon>
        <taxon>Agamidae</taxon>
        <taxon>Amphibolurinae</taxon>
        <taxon>Pogona</taxon>
    </lineage>
</organism>
<evidence type="ECO:0000256" key="8">
    <source>
        <dbReference type="ARBA" id="ARBA00022989"/>
    </source>
</evidence>
<dbReference type="GO" id="GO:0005923">
    <property type="term" value="C:bicellular tight junction"/>
    <property type="evidence" value="ECO:0007669"/>
    <property type="project" value="UniProtKB-SubCell"/>
</dbReference>
<dbReference type="InterPro" id="IPR006187">
    <property type="entry name" value="Claudin"/>
</dbReference>
<evidence type="ECO:0000313" key="12">
    <source>
        <dbReference type="RefSeq" id="XP_020642426.1"/>
    </source>
</evidence>
<dbReference type="Gene3D" id="1.20.140.150">
    <property type="match status" value="1"/>
</dbReference>
<dbReference type="PANTHER" id="PTHR12002">
    <property type="entry name" value="CLAUDIN"/>
    <property type="match status" value="1"/>
</dbReference>
<dbReference type="GO" id="GO:0005198">
    <property type="term" value="F:structural molecule activity"/>
    <property type="evidence" value="ECO:0007669"/>
    <property type="project" value="InterPro"/>
</dbReference>
<evidence type="ECO:0000256" key="7">
    <source>
        <dbReference type="ARBA" id="ARBA00022949"/>
    </source>
</evidence>
<evidence type="ECO:0000256" key="5">
    <source>
        <dbReference type="ARBA" id="ARBA00022475"/>
    </source>
</evidence>
<keyword evidence="5" id="KW-1003">Cell membrane</keyword>